<dbReference type="AlphaFoldDB" id="A0A183TM46"/>
<dbReference type="PANTHER" id="PTHR47027">
    <property type="entry name" value="REVERSE TRANSCRIPTASE DOMAIN-CONTAINING PROTEIN"/>
    <property type="match status" value="1"/>
</dbReference>
<organism evidence="4">
    <name type="scientific">Schistocephalus solidus</name>
    <name type="common">Tapeworm</name>
    <dbReference type="NCBI Taxonomy" id="70667"/>
    <lineage>
        <taxon>Eukaryota</taxon>
        <taxon>Metazoa</taxon>
        <taxon>Spiralia</taxon>
        <taxon>Lophotrochozoa</taxon>
        <taxon>Platyhelminthes</taxon>
        <taxon>Cestoda</taxon>
        <taxon>Eucestoda</taxon>
        <taxon>Diphyllobothriidea</taxon>
        <taxon>Diphyllobothriidae</taxon>
        <taxon>Schistocephalus</taxon>
    </lineage>
</organism>
<proteinExistence type="predicted"/>
<reference evidence="2 3" key="2">
    <citation type="submission" date="2018-11" db="EMBL/GenBank/DDBJ databases">
        <authorList>
            <consortium name="Pathogen Informatics"/>
        </authorList>
    </citation>
    <scope>NUCLEOTIDE SEQUENCE [LARGE SCALE GENOMIC DNA]</scope>
    <source>
        <strain evidence="2 3">NST_G2</strain>
    </source>
</reference>
<evidence type="ECO:0000313" key="4">
    <source>
        <dbReference type="WBParaSite" id="SSLN_0001820801-mRNA-1"/>
    </source>
</evidence>
<feature type="region of interest" description="Disordered" evidence="1">
    <location>
        <begin position="65"/>
        <end position="93"/>
    </location>
</feature>
<evidence type="ECO:0000256" key="1">
    <source>
        <dbReference type="SAM" id="MobiDB-lite"/>
    </source>
</evidence>
<name>A0A183TM46_SCHSO</name>
<feature type="region of interest" description="Disordered" evidence="1">
    <location>
        <begin position="1"/>
        <end position="34"/>
    </location>
</feature>
<dbReference type="EMBL" id="UYSU01042673">
    <property type="protein sequence ID" value="VDM03930.1"/>
    <property type="molecule type" value="Genomic_DNA"/>
</dbReference>
<accession>A0A183TM46</accession>
<dbReference type="PANTHER" id="PTHR47027:SF26">
    <property type="entry name" value="REVERSE TRANSCRIPTASE DOMAIN-CONTAINING PROTEIN"/>
    <property type="match status" value="1"/>
</dbReference>
<keyword evidence="3" id="KW-1185">Reference proteome</keyword>
<dbReference type="OrthoDB" id="425014at2759"/>
<dbReference type="Proteomes" id="UP000275846">
    <property type="component" value="Unassembled WGS sequence"/>
</dbReference>
<evidence type="ECO:0000313" key="2">
    <source>
        <dbReference type="EMBL" id="VDM03930.1"/>
    </source>
</evidence>
<reference evidence="4" key="1">
    <citation type="submission" date="2016-06" db="UniProtKB">
        <authorList>
            <consortium name="WormBaseParasite"/>
        </authorList>
    </citation>
    <scope>IDENTIFICATION</scope>
</reference>
<evidence type="ECO:0000313" key="3">
    <source>
        <dbReference type="Proteomes" id="UP000275846"/>
    </source>
</evidence>
<gene>
    <name evidence="2" type="ORF">SSLN_LOCUS17544</name>
</gene>
<dbReference type="WBParaSite" id="SSLN_0001820801-mRNA-1">
    <property type="protein sequence ID" value="SSLN_0001820801-mRNA-1"/>
    <property type="gene ID" value="SSLN_0001820801"/>
</dbReference>
<sequence>MLMWPPLTGTQPSPVAPLSWVPPSGHTTGNRHDQWAKPGEGLRCCVCLHTRRPRLADREICGRKTQTNNNTPVPIPRTKPSRMLGQSEEQPTGMEDDICPSGTGALQGLAGGGGAGYTFFWSGWPKAERHNDGVALAIRAEFVGRLLCLPQGINDRLMSLCLPLRRDKFATIITVWNRHGIHMKTKLKIYKAVVLTTLLYRAEIRTFYSSKARKLNHFHLICLCRILKLRWQDGILDTEVLERTRILSIHAMLRQVQLRWSGHLDHSAWACAPPIYSLLDSVLIPGPGGEVEQRVR</sequence>
<protein>
    <submittedName>
        <fullName evidence="2 4">Uncharacterized protein</fullName>
    </submittedName>
</protein>